<dbReference type="OrthoDB" id="441210at2759"/>
<gene>
    <name evidence="3" type="ORF">AOQ84DRAFT_370732</name>
</gene>
<proteinExistence type="predicted"/>
<organism evidence="3 4">
    <name type="scientific">Glonium stellatum</name>
    <dbReference type="NCBI Taxonomy" id="574774"/>
    <lineage>
        <taxon>Eukaryota</taxon>
        <taxon>Fungi</taxon>
        <taxon>Dikarya</taxon>
        <taxon>Ascomycota</taxon>
        <taxon>Pezizomycotina</taxon>
        <taxon>Dothideomycetes</taxon>
        <taxon>Pleosporomycetidae</taxon>
        <taxon>Gloniales</taxon>
        <taxon>Gloniaceae</taxon>
        <taxon>Glonium</taxon>
    </lineage>
</organism>
<evidence type="ECO:0000259" key="2">
    <source>
        <dbReference type="Pfam" id="PF08595"/>
    </source>
</evidence>
<name>A0A8E2FEA1_9PEZI</name>
<feature type="region of interest" description="Disordered" evidence="1">
    <location>
        <begin position="489"/>
        <end position="521"/>
    </location>
</feature>
<reference evidence="3 4" key="1">
    <citation type="journal article" date="2016" name="Nat. Commun.">
        <title>Ectomycorrhizal ecology is imprinted in the genome of the dominant symbiotic fungus Cenococcum geophilum.</title>
        <authorList>
            <consortium name="DOE Joint Genome Institute"/>
            <person name="Peter M."/>
            <person name="Kohler A."/>
            <person name="Ohm R.A."/>
            <person name="Kuo A."/>
            <person name="Krutzmann J."/>
            <person name="Morin E."/>
            <person name="Arend M."/>
            <person name="Barry K.W."/>
            <person name="Binder M."/>
            <person name="Choi C."/>
            <person name="Clum A."/>
            <person name="Copeland A."/>
            <person name="Grisel N."/>
            <person name="Haridas S."/>
            <person name="Kipfer T."/>
            <person name="LaButti K."/>
            <person name="Lindquist E."/>
            <person name="Lipzen A."/>
            <person name="Maire R."/>
            <person name="Meier B."/>
            <person name="Mihaltcheva S."/>
            <person name="Molinier V."/>
            <person name="Murat C."/>
            <person name="Poggeler S."/>
            <person name="Quandt C.A."/>
            <person name="Sperisen C."/>
            <person name="Tritt A."/>
            <person name="Tisserant E."/>
            <person name="Crous P.W."/>
            <person name="Henrissat B."/>
            <person name="Nehls U."/>
            <person name="Egli S."/>
            <person name="Spatafora J.W."/>
            <person name="Grigoriev I.V."/>
            <person name="Martin F.M."/>
        </authorList>
    </citation>
    <scope>NUCLEOTIDE SEQUENCE [LARGE SCALE GENOMIC DNA]</scope>
    <source>
        <strain evidence="3 4">CBS 207.34</strain>
    </source>
</reference>
<dbReference type="EMBL" id="KV748494">
    <property type="protein sequence ID" value="OCL15041.1"/>
    <property type="molecule type" value="Genomic_DNA"/>
</dbReference>
<feature type="compositionally biased region" description="Polar residues" evidence="1">
    <location>
        <begin position="362"/>
        <end position="371"/>
    </location>
</feature>
<evidence type="ECO:0000256" key="1">
    <source>
        <dbReference type="SAM" id="MobiDB-lite"/>
    </source>
</evidence>
<dbReference type="GO" id="GO:0033698">
    <property type="term" value="C:Rpd3L complex"/>
    <property type="evidence" value="ECO:0007669"/>
    <property type="project" value="TreeGrafter"/>
</dbReference>
<dbReference type="Proteomes" id="UP000250140">
    <property type="component" value="Unassembled WGS sequence"/>
</dbReference>
<evidence type="ECO:0000313" key="3">
    <source>
        <dbReference type="EMBL" id="OCL15041.1"/>
    </source>
</evidence>
<sequence length="521" mass="57753">MAGQQQQIIDTIFSMKRKILRKDDSTDSEESDTPFNNRIQNLKRKARYSQVNKLDLGGEPPAYKRRIEHAGYHRYIIQRNPPRFDPDGDIVEYGDEYEDEDDLTTIEDNPYSDIQLENLLAPLTSAADLPNHPSMSIPYTSKHLTQLTADAGAISRKEQAALWRAKNLLTKLQGDDTWVPCGLMETSLDRFILGSRQPNGVASAPSSASQIDSADQLQITWGNGSNTRALMDPAGLNTPPPTSAPRLVPVLDIRVVDVTNGQHSHTEANSRLGIMMGRDLEMVEAPAQSHSASSLGNGTIRETEVGASSSNPQNGREAQLSHSIVNGDYHNSAEGPLVDATAELPHETESNLPSPPAEDNSETASQQTTHRMTTRARAQAISKTPSPPASPSQTHNPVHPMFKFPTDFLPDRDFGLPPAEAEDTRMLLLAWVQKQEEIARASVDLYMGMLQGERMRQDVFKWAKAEAHVGEMSDGEDWYDRDEWGLDEDLVKGRDEEEDEGAAPGKKSTRQRGRRGEKDDR</sequence>
<dbReference type="InterPro" id="IPR013904">
    <property type="entry name" value="RXT2_N"/>
</dbReference>
<feature type="domain" description="Transcriptional regulatory protein RXT2 N-terminal" evidence="2">
    <location>
        <begin position="37"/>
        <end position="175"/>
    </location>
</feature>
<dbReference type="InterPro" id="IPR039602">
    <property type="entry name" value="Rxt2"/>
</dbReference>
<dbReference type="GO" id="GO:0005829">
    <property type="term" value="C:cytosol"/>
    <property type="evidence" value="ECO:0007669"/>
    <property type="project" value="TreeGrafter"/>
</dbReference>
<feature type="region of interest" description="Disordered" evidence="1">
    <location>
        <begin position="345"/>
        <end position="395"/>
    </location>
</feature>
<dbReference type="PANTHER" id="PTHR28232:SF1">
    <property type="entry name" value="TRANSCRIPTIONAL REGULATORY PROTEIN RXT2"/>
    <property type="match status" value="1"/>
</dbReference>
<dbReference type="PANTHER" id="PTHR28232">
    <property type="entry name" value="TRANSCRIPTIONAL REGULATORY PROTEIN RXT2"/>
    <property type="match status" value="1"/>
</dbReference>
<evidence type="ECO:0000313" key="4">
    <source>
        <dbReference type="Proteomes" id="UP000250140"/>
    </source>
</evidence>
<protein>
    <recommendedName>
        <fullName evidence="2">Transcriptional regulatory protein RXT2 N-terminal domain-containing protein</fullName>
    </recommendedName>
</protein>
<keyword evidence="4" id="KW-1185">Reference proteome</keyword>
<dbReference type="AlphaFoldDB" id="A0A8E2FEA1"/>
<accession>A0A8E2FEA1</accession>
<dbReference type="Pfam" id="PF08595">
    <property type="entry name" value="RXT2_N"/>
    <property type="match status" value="1"/>
</dbReference>